<dbReference type="EMBL" id="CP019290">
    <property type="protein sequence ID" value="AXX58661.1"/>
    <property type="molecule type" value="Genomic_DNA"/>
</dbReference>
<evidence type="ECO:0000313" key="1">
    <source>
        <dbReference type="EMBL" id="AXX58459.1"/>
    </source>
</evidence>
<sequence>MGPKRYGRQANSVFVFTFSKKVKAKNLESCLCSLHIQCSYIESIKTLWVLYG</sequence>
<dbReference type="EMBL" id="CP019290">
    <property type="protein sequence ID" value="AXX58660.1"/>
    <property type="molecule type" value="Genomic_DNA"/>
</dbReference>
<dbReference type="EMBL" id="CP019290">
    <property type="protein sequence ID" value="AXX58460.1"/>
    <property type="molecule type" value="Genomic_DNA"/>
</dbReference>
<name>A0AAN1PLH7_VIBVL</name>
<dbReference type="EMBL" id="CP019290">
    <property type="protein sequence ID" value="AXX60766.1"/>
    <property type="molecule type" value="Genomic_DNA"/>
</dbReference>
<proteinExistence type="predicted"/>
<evidence type="ECO:0000313" key="5">
    <source>
        <dbReference type="EMBL" id="AXX58730.1"/>
    </source>
</evidence>
<accession>A0AAN1PLH7</accession>
<dbReference type="Proteomes" id="UP000263418">
    <property type="component" value="Chromosome 1"/>
</dbReference>
<evidence type="ECO:0000313" key="4">
    <source>
        <dbReference type="EMBL" id="AXX58661.1"/>
    </source>
</evidence>
<reference evidence="5 8" key="1">
    <citation type="submission" date="2017-01" db="EMBL/GenBank/DDBJ databases">
        <title>Complete Genome Sequence of Vibrio vulnificus FORC_053.</title>
        <authorList>
            <consortium name="Food-borne Pathogen Omics Research Center"/>
            <person name="Chung H.Y."/>
            <person name="Na E.J."/>
            <person name="Song J.S."/>
            <person name="Kim H."/>
            <person name="Lee J.-H."/>
            <person name="Ryu S."/>
            <person name="Choi S.H."/>
        </authorList>
    </citation>
    <scope>NUCLEOTIDE SEQUENCE [LARGE SCALE GENOMIC DNA]</scope>
    <source>
        <strain evidence="5 8">FORC_053</strain>
    </source>
</reference>
<evidence type="ECO:0000313" key="2">
    <source>
        <dbReference type="EMBL" id="AXX58460.1"/>
    </source>
</evidence>
<evidence type="ECO:0000313" key="3">
    <source>
        <dbReference type="EMBL" id="AXX58660.1"/>
    </source>
</evidence>
<dbReference type="EMBL" id="CP019290">
    <property type="protein sequence ID" value="AXX58730.1"/>
    <property type="molecule type" value="Genomic_DNA"/>
</dbReference>
<gene>
    <name evidence="1" type="ORF">FORC53_0120</name>
    <name evidence="2" type="ORF">FORC53_0121</name>
    <name evidence="3" type="ORF">FORC53_0321</name>
    <name evidence="4" type="ORF">FORC53_0322</name>
    <name evidence="5" type="ORF">FORC53_0391</name>
    <name evidence="6" type="ORF">FORC53_2427</name>
    <name evidence="7" type="ORF">FORC53_2913</name>
</gene>
<evidence type="ECO:0000313" key="6">
    <source>
        <dbReference type="EMBL" id="AXX60766.1"/>
    </source>
</evidence>
<evidence type="ECO:0000313" key="8">
    <source>
        <dbReference type="Proteomes" id="UP000263418"/>
    </source>
</evidence>
<dbReference type="AlphaFoldDB" id="A0AAN1PLH7"/>
<dbReference type="EMBL" id="CP019290">
    <property type="protein sequence ID" value="AXX61252.1"/>
    <property type="molecule type" value="Genomic_DNA"/>
</dbReference>
<protein>
    <submittedName>
        <fullName evidence="5">Uncharacterized protein</fullName>
    </submittedName>
</protein>
<dbReference type="EMBL" id="CP019290">
    <property type="protein sequence ID" value="AXX58459.1"/>
    <property type="molecule type" value="Genomic_DNA"/>
</dbReference>
<evidence type="ECO:0000313" key="7">
    <source>
        <dbReference type="EMBL" id="AXX61252.1"/>
    </source>
</evidence>
<organism evidence="5 8">
    <name type="scientific">Vibrio vulnificus</name>
    <dbReference type="NCBI Taxonomy" id="672"/>
    <lineage>
        <taxon>Bacteria</taxon>
        <taxon>Pseudomonadati</taxon>
        <taxon>Pseudomonadota</taxon>
        <taxon>Gammaproteobacteria</taxon>
        <taxon>Vibrionales</taxon>
        <taxon>Vibrionaceae</taxon>
        <taxon>Vibrio</taxon>
    </lineage>
</organism>